<keyword evidence="5 12" id="KW-0067">ATP-binding</keyword>
<evidence type="ECO:0000256" key="9">
    <source>
        <dbReference type="ARBA" id="ARBA00023166"/>
    </source>
</evidence>
<dbReference type="Proteomes" id="UP000077202">
    <property type="component" value="Unassembled WGS sequence"/>
</dbReference>
<reference evidence="17 18" key="1">
    <citation type="submission" date="2016-03" db="EMBL/GenBank/DDBJ databases">
        <title>Mechanisms controlling the formation of the plant cell surface in tip-growing cells are functionally conserved among land plants.</title>
        <authorList>
            <person name="Honkanen S."/>
            <person name="Jones V.A."/>
            <person name="Morieri G."/>
            <person name="Champion C."/>
            <person name="Hetherington A.J."/>
            <person name="Kelly S."/>
            <person name="Saint-Marcoux D."/>
            <person name="Proust H."/>
            <person name="Prescott H."/>
            <person name="Dolan L."/>
        </authorList>
    </citation>
    <scope>NUCLEOTIDE SEQUENCE [LARGE SCALE GENOMIC DNA]</scope>
    <source>
        <strain evidence="18">cv. Tak-1 and cv. Tak-2</strain>
        <tissue evidence="17">Whole gametophyte</tissue>
    </source>
</reference>
<evidence type="ECO:0000256" key="13">
    <source>
        <dbReference type="RuleBase" id="RU363086"/>
    </source>
</evidence>
<evidence type="ECO:0000256" key="8">
    <source>
        <dbReference type="ARBA" id="ARBA00023098"/>
    </source>
</evidence>
<evidence type="ECO:0000256" key="2">
    <source>
        <dbReference type="ARBA" id="ARBA00012296"/>
    </source>
</evidence>
<accession>A0A176WRG8</accession>
<keyword evidence="4 12" id="KW-0547">Nucleotide-binding</keyword>
<organism evidence="17 18">
    <name type="scientific">Marchantia polymorpha subsp. ruderalis</name>
    <dbReference type="NCBI Taxonomy" id="1480154"/>
    <lineage>
        <taxon>Eukaryota</taxon>
        <taxon>Viridiplantae</taxon>
        <taxon>Streptophyta</taxon>
        <taxon>Embryophyta</taxon>
        <taxon>Marchantiophyta</taxon>
        <taxon>Marchantiopsida</taxon>
        <taxon>Marchantiidae</taxon>
        <taxon>Marchantiales</taxon>
        <taxon>Marchantiaceae</taxon>
        <taxon>Marchantia</taxon>
    </lineage>
</organism>
<dbReference type="InterPro" id="IPR014721">
    <property type="entry name" value="Ribsml_uS5_D2-typ_fold_subgr"/>
</dbReference>
<dbReference type="GO" id="GO:0004163">
    <property type="term" value="F:diphosphomevalonate decarboxylase activity"/>
    <property type="evidence" value="ECO:0007669"/>
    <property type="project" value="UniProtKB-UniRule"/>
</dbReference>
<dbReference type="PANTHER" id="PTHR10977:SF3">
    <property type="entry name" value="DIPHOSPHOMEVALONATE DECARBOXYLASE"/>
    <property type="match status" value="1"/>
</dbReference>
<reference evidence="16" key="2">
    <citation type="journal article" date="2019" name="Curr. Biol.">
        <title>Chromatin organization in early land plants reveals an ancestral association between H3K27me3, transposons, and constitutive heterochromatin.</title>
        <authorList>
            <person name="Montgomery S.A."/>
            <person name="Tanizawa Y."/>
            <person name="Galik B."/>
            <person name="Wang N."/>
            <person name="Ito T."/>
            <person name="Mochizuki T."/>
            <person name="Akimcheva S."/>
            <person name="Bowman J."/>
            <person name="Cognat V."/>
            <person name="Drouard L."/>
            <person name="Ekker H."/>
            <person name="Houng S."/>
            <person name="Kohchi T."/>
            <person name="Lin S."/>
            <person name="Liu L.D."/>
            <person name="Nakamura Y."/>
            <person name="Valeeva L.R."/>
            <person name="Shakirov E.V."/>
            <person name="Shippen D.E."/>
            <person name="Wei W."/>
            <person name="Yagura M."/>
            <person name="Yamaoka S."/>
            <person name="Yamato K.T."/>
            <person name="Liu C."/>
            <person name="Berger F."/>
        </authorList>
    </citation>
    <scope>NUCLEOTIDE SEQUENCE [LARGE SCALE GENOMIC DNA]</scope>
    <source>
        <strain evidence="16">Tak-1</strain>
    </source>
</reference>
<dbReference type="InterPro" id="IPR005935">
    <property type="entry name" value="Mev_decarb"/>
</dbReference>
<reference evidence="19" key="3">
    <citation type="journal article" date="2020" name="Curr. Biol.">
        <title>Chromatin organization in early land plants reveals an ancestral association between H3K27me3, transposons, and constitutive heterochromatin.</title>
        <authorList>
            <person name="Montgomery S.A."/>
            <person name="Tanizawa Y."/>
            <person name="Galik B."/>
            <person name="Wang N."/>
            <person name="Ito T."/>
            <person name="Mochizuki T."/>
            <person name="Akimcheva S."/>
            <person name="Bowman J.L."/>
            <person name="Cognat V."/>
            <person name="Marechal-Drouard L."/>
            <person name="Ekker H."/>
            <person name="Hong S.F."/>
            <person name="Kohchi T."/>
            <person name="Lin S.S."/>
            <person name="Liu L.D."/>
            <person name="Nakamura Y."/>
            <person name="Valeeva L.R."/>
            <person name="Shakirov E.V."/>
            <person name="Shippen D.E."/>
            <person name="Wei W.L."/>
            <person name="Yagura M."/>
            <person name="Yamaoka S."/>
            <person name="Yamato K.T."/>
            <person name="Liu C."/>
            <person name="Berger F."/>
        </authorList>
    </citation>
    <scope>NUCLEOTIDE SEQUENCE [LARGE SCALE GENOMIC DNA]</scope>
    <source>
        <strain evidence="19">Tak-1</strain>
    </source>
</reference>
<dbReference type="SUPFAM" id="SSF55060">
    <property type="entry name" value="GHMP Kinase, C-terminal domain"/>
    <property type="match status" value="1"/>
</dbReference>
<dbReference type="EMBL" id="AP019868">
    <property type="protein sequence ID" value="BBN04035.1"/>
    <property type="molecule type" value="Genomic_DNA"/>
</dbReference>
<dbReference type="FunFam" id="3.30.230.10:FF:000018">
    <property type="entry name" value="Diphosphomevalonate decarboxylase"/>
    <property type="match status" value="1"/>
</dbReference>
<evidence type="ECO:0000256" key="7">
    <source>
        <dbReference type="ARBA" id="ARBA00023011"/>
    </source>
</evidence>
<dbReference type="InterPro" id="IPR041431">
    <property type="entry name" value="Mvd1_C"/>
</dbReference>
<dbReference type="Proteomes" id="UP001162541">
    <property type="component" value="Chromosome 3"/>
</dbReference>
<dbReference type="InterPro" id="IPR053859">
    <property type="entry name" value="MVD-like_N"/>
</dbReference>
<proteinExistence type="inferred from homology"/>
<gene>
    <name evidence="17" type="ORF">AXG93_1154s1720</name>
    <name evidence="16" type="ORF">Mp_3g01340</name>
</gene>
<evidence type="ECO:0000313" key="16">
    <source>
        <dbReference type="EMBL" id="BBN04035.1"/>
    </source>
</evidence>
<keyword evidence="9 13" id="KW-1207">Sterol metabolism</keyword>
<keyword evidence="6 13" id="KW-0752">Steroid biosynthesis</keyword>
<evidence type="ECO:0000259" key="14">
    <source>
        <dbReference type="Pfam" id="PF18376"/>
    </source>
</evidence>
<evidence type="ECO:0000259" key="15">
    <source>
        <dbReference type="Pfam" id="PF22700"/>
    </source>
</evidence>
<name>A0A176WRG8_MARPO</name>
<keyword evidence="7 13" id="KW-0756">Sterol biosynthesis</keyword>
<comment type="function">
    <text evidence="13">Performs the first committed step in the biosynthesis of isoprene-containing compounds such as sterols and terpenoids.</text>
</comment>
<dbReference type="GO" id="GO:0016126">
    <property type="term" value="P:sterol biosynthetic process"/>
    <property type="evidence" value="ECO:0007669"/>
    <property type="project" value="UniProtKB-KW"/>
</dbReference>
<dbReference type="Gene3D" id="3.30.230.10">
    <property type="match status" value="1"/>
</dbReference>
<keyword evidence="11 12" id="KW-0456">Lyase</keyword>
<evidence type="ECO:0000256" key="1">
    <source>
        <dbReference type="ARBA" id="ARBA00008831"/>
    </source>
</evidence>
<evidence type="ECO:0000256" key="12">
    <source>
        <dbReference type="PIRNR" id="PIRNR015950"/>
    </source>
</evidence>
<evidence type="ECO:0000256" key="10">
    <source>
        <dbReference type="ARBA" id="ARBA00023221"/>
    </source>
</evidence>
<dbReference type="NCBIfam" id="TIGR01240">
    <property type="entry name" value="mevDPdecarb"/>
    <property type="match status" value="1"/>
</dbReference>
<dbReference type="InterPro" id="IPR020568">
    <property type="entry name" value="Ribosomal_Su5_D2-typ_SF"/>
</dbReference>
<feature type="domain" description="Diphosphomevalonate decarboxylase-like N-terminal" evidence="15">
    <location>
        <begin position="16"/>
        <end position="189"/>
    </location>
</feature>
<dbReference type="InterPro" id="IPR036554">
    <property type="entry name" value="GHMP_kinase_C_sf"/>
</dbReference>
<dbReference type="GO" id="GO:0005829">
    <property type="term" value="C:cytosol"/>
    <property type="evidence" value="ECO:0007669"/>
    <property type="project" value="InterPro"/>
</dbReference>
<evidence type="ECO:0000256" key="3">
    <source>
        <dbReference type="ARBA" id="ARBA00022516"/>
    </source>
</evidence>
<dbReference type="GO" id="GO:0005524">
    <property type="term" value="F:ATP binding"/>
    <property type="evidence" value="ECO:0007669"/>
    <property type="project" value="UniProtKB-UniRule"/>
</dbReference>
<evidence type="ECO:0000313" key="17">
    <source>
        <dbReference type="EMBL" id="OAE35717.1"/>
    </source>
</evidence>
<evidence type="ECO:0000256" key="6">
    <source>
        <dbReference type="ARBA" id="ARBA00022955"/>
    </source>
</evidence>
<dbReference type="SUPFAM" id="SSF54211">
    <property type="entry name" value="Ribosomal protein S5 domain 2-like"/>
    <property type="match status" value="1"/>
</dbReference>
<dbReference type="GO" id="GO:0019287">
    <property type="term" value="P:isopentenyl diphosphate biosynthetic process, mevalonate pathway"/>
    <property type="evidence" value="ECO:0007669"/>
    <property type="project" value="UniProtKB-UniRule"/>
</dbReference>
<dbReference type="Gene3D" id="3.30.70.890">
    <property type="entry name" value="GHMP kinase, C-terminal domain"/>
    <property type="match status" value="1"/>
</dbReference>
<protein>
    <recommendedName>
        <fullName evidence="2 12">Diphosphomevalonate decarboxylase</fullName>
        <ecNumber evidence="2 12">4.1.1.33</ecNumber>
    </recommendedName>
</protein>
<evidence type="ECO:0000256" key="4">
    <source>
        <dbReference type="ARBA" id="ARBA00022741"/>
    </source>
</evidence>
<keyword evidence="3 13" id="KW-0444">Lipid biosynthesis</keyword>
<dbReference type="Pfam" id="PF22700">
    <property type="entry name" value="MVD-like_N"/>
    <property type="match status" value="1"/>
</dbReference>
<dbReference type="Pfam" id="PF18376">
    <property type="entry name" value="MDD_C"/>
    <property type="match status" value="1"/>
</dbReference>
<keyword evidence="10 13" id="KW-0753">Steroid metabolism</keyword>
<evidence type="ECO:0000256" key="5">
    <source>
        <dbReference type="ARBA" id="ARBA00022840"/>
    </source>
</evidence>
<comment type="catalytic activity">
    <reaction evidence="12 13">
        <text>(R)-5-diphosphomevalonate + ATP = isopentenyl diphosphate + ADP + phosphate + CO2</text>
        <dbReference type="Rhea" id="RHEA:23732"/>
        <dbReference type="ChEBI" id="CHEBI:16526"/>
        <dbReference type="ChEBI" id="CHEBI:30616"/>
        <dbReference type="ChEBI" id="CHEBI:43474"/>
        <dbReference type="ChEBI" id="CHEBI:57557"/>
        <dbReference type="ChEBI" id="CHEBI:128769"/>
        <dbReference type="ChEBI" id="CHEBI:456216"/>
        <dbReference type="EC" id="4.1.1.33"/>
    </reaction>
</comment>
<dbReference type="AlphaFoldDB" id="A0A176WRG8"/>
<dbReference type="InterPro" id="IPR029765">
    <property type="entry name" value="Mev_diP_decarb"/>
</dbReference>
<dbReference type="EC" id="4.1.1.33" evidence="2 12"/>
<comment type="similarity">
    <text evidence="1 12 13">Belongs to the diphosphomevalonate decarboxylase family.</text>
</comment>
<dbReference type="FunFam" id="3.30.70.890:FF:000005">
    <property type="entry name" value="Diphosphomevalonate decarboxylase"/>
    <property type="match status" value="1"/>
</dbReference>
<dbReference type="EMBL" id="LVLJ01000095">
    <property type="protein sequence ID" value="OAE35717.1"/>
    <property type="molecule type" value="Genomic_DNA"/>
</dbReference>
<feature type="domain" description="Mvd1 C-terminal" evidence="14">
    <location>
        <begin position="203"/>
        <end position="401"/>
    </location>
</feature>
<keyword evidence="8 12" id="KW-0443">Lipid metabolism</keyword>
<keyword evidence="18" id="KW-1185">Reference proteome</keyword>
<evidence type="ECO:0000313" key="19">
    <source>
        <dbReference type="Proteomes" id="UP001162541"/>
    </source>
</evidence>
<sequence>MGIEGNDWVLMKTARAPSNIAVIKYWGKRDENLILPINSSISVTLDYLFATTTVAVSPSFTSDRLWLNGKEVSMESKRYKNCLQQIRSRATDVVDEKTGLVVKKESWKDLYVHVASKNNFPTAAGLASSAAGFACLVYALAHLMGAKESYEGEFSTIARLGSGSACRSLYGGFVKWNMGKEDDGSDSIATQIVKKDHWKDLVIIIAVVSSRQKETSSTAGMQTSVKTSPLLQHRAQSVVPKRMVEMEEAIMKRDFATFAKLTCADSNQFHATCLDTSPPIFYMNDTSRRLIGLVEKWNASEGTPQAAYTFDAGPNAVLFAPDDKVARSLLQRILYLFPPASDADISRYVVGDQSIMELAGIKTIDDIEALPTPSEWSGIDIPRTKGELGYLICSRPGQGAIVLEDSAALLDDATGFPGQ</sequence>
<evidence type="ECO:0000313" key="18">
    <source>
        <dbReference type="Proteomes" id="UP000077202"/>
    </source>
</evidence>
<dbReference type="PIRSF" id="PIRSF015950">
    <property type="entry name" value="Mev_P_decrbx"/>
    <property type="match status" value="1"/>
</dbReference>
<evidence type="ECO:0000256" key="11">
    <source>
        <dbReference type="ARBA" id="ARBA00023239"/>
    </source>
</evidence>
<dbReference type="PANTHER" id="PTHR10977">
    <property type="entry name" value="DIPHOSPHOMEVALONATE DECARBOXYLASE"/>
    <property type="match status" value="1"/>
</dbReference>